<sequence length="1046" mass="110698">MVAGRVAVQAPLCCRTPLFAARGADKWVCGHCTVEIAEGKREDPAQEPDQEPETVVPELVDRVLTGLRECPGCKEVFQLEDSDDLLTARCHCGSRLYVEDAQAEAGFQEYRQRQQLKQCPNPGCGALVEKSDGCNKMTCRDKTPPAKPPPPPAATAAALAVTSSWPCKGGALVRVLQGQAGSDQHQLWVELDGRDVPQGSTVELHWGVYRSAPHLWQHPAEVVPPGSHRNERSGAMVSAMQPSGAQGRYILTLTVPAALAPLTAAFVVHVAPPEGAKDSAGRLVRPHFVTPLRGRHFSALIGCSPGSAEQQGVALLLPAAGRQAAAGGGRAAGSAAKPSVLEFGGGAAAAAAQKHTVNFSVRCRGADRVCLVLLRPQEAAAAGQQQQQQQQQQGGQQQEWGMVELVLDPVLNRTGELWHIAVEGLHDLEQLCYGWRLEGDVSWESGCRVQPDLLLLDPCNPALRYFNADEASQRAPLPLPTVNLPDGTQAAVSSTLAGLAQELARQQQIAAAGPAVAGEAAAESFVPRPDLALEELRLLEVDVRTFAQGKGVQHPGTYLGVAERAAHIRAVGANAVVLTPSYATAKGIGLLSRAALHYMAADPQLATRDRSTSLAAAAEFRQMVAQLHEQGIEVLLQVDLTFTAEGTDAHPSSLSLRGLDYGSYYRTNGVLNCGSAAAQQYILRTLHHWAQEGVDGFCFVNAENMVQDREGVILDAPPLADAICHDPLLKPLKLIAAPGDESLLPRSGVRGFPHWGLWQQRNAGFGRDLMAFLAEDTPGLLTAVAGRLTGSAAVFDSDWDMPGLPGDLAIGRRPAFCINSVTVLGRQSIAELAAEAAELAAAATAAGATNPMARTSSPPSAATISKSLLAMAVLALGVPIIPQDAVADLPSAHFVGVLQRLRQRLAPLLLPPRFDSPRDIRWHSASDAAAEPVWDVEAAAEAGVVPERDGNYIGFSVRGSGGQAVYVGVNPYPHVVSAALPLPPPGRVWERVVDTSLQPPEDALMEGGTPVRARSMPVAAKAVIVLQAAVVETANLQQPTQYLPTQ</sequence>
<protein>
    <submittedName>
        <fullName evidence="2">Isoamylase chloroplastic</fullName>
    </submittedName>
</protein>
<dbReference type="SUPFAM" id="SSF51011">
    <property type="entry name" value="Glycosyl hydrolase domain"/>
    <property type="match status" value="1"/>
</dbReference>
<dbReference type="OrthoDB" id="204980at2759"/>
<gene>
    <name evidence="2" type="ORF">C2E21_4700</name>
</gene>
<evidence type="ECO:0000256" key="1">
    <source>
        <dbReference type="ARBA" id="ARBA00008061"/>
    </source>
</evidence>
<dbReference type="Gene3D" id="2.60.40.10">
    <property type="entry name" value="Immunoglobulins"/>
    <property type="match status" value="1"/>
</dbReference>
<dbReference type="InterPro" id="IPR013783">
    <property type="entry name" value="Ig-like_fold"/>
</dbReference>
<dbReference type="SUPFAM" id="SSF57850">
    <property type="entry name" value="RING/U-box"/>
    <property type="match status" value="1"/>
</dbReference>
<comment type="caution">
    <text evidence="2">The sequence shown here is derived from an EMBL/GenBank/DDBJ whole genome shotgun (WGS) entry which is preliminary data.</text>
</comment>
<dbReference type="SUPFAM" id="SSF81296">
    <property type="entry name" value="E set domains"/>
    <property type="match status" value="1"/>
</dbReference>
<dbReference type="Gene3D" id="2.60.40.1180">
    <property type="entry name" value="Golgi alpha-mannosidase II"/>
    <property type="match status" value="1"/>
</dbReference>
<name>A0A2P6TQT9_CHLSO</name>
<evidence type="ECO:0000313" key="2">
    <source>
        <dbReference type="EMBL" id="PRW56421.1"/>
    </source>
</evidence>
<dbReference type="PANTHER" id="PTHR43002">
    <property type="entry name" value="GLYCOGEN DEBRANCHING ENZYME"/>
    <property type="match status" value="1"/>
</dbReference>
<keyword evidence="3" id="KW-1185">Reference proteome</keyword>
<dbReference type="SUPFAM" id="SSF51445">
    <property type="entry name" value="(Trans)glycosidases"/>
    <property type="match status" value="1"/>
</dbReference>
<dbReference type="Gene3D" id="3.20.20.80">
    <property type="entry name" value="Glycosidases"/>
    <property type="match status" value="1"/>
</dbReference>
<evidence type="ECO:0000313" key="3">
    <source>
        <dbReference type="Proteomes" id="UP000239899"/>
    </source>
</evidence>
<dbReference type="EMBL" id="LHPG02000008">
    <property type="protein sequence ID" value="PRW56421.1"/>
    <property type="molecule type" value="Genomic_DNA"/>
</dbReference>
<dbReference type="InterPro" id="IPR013780">
    <property type="entry name" value="Glyco_hydro_b"/>
</dbReference>
<dbReference type="AlphaFoldDB" id="A0A2P6TQT9"/>
<dbReference type="InterPro" id="IPR017853">
    <property type="entry name" value="GH"/>
</dbReference>
<dbReference type="InterPro" id="IPR014756">
    <property type="entry name" value="Ig_E-set"/>
</dbReference>
<reference evidence="2 3" key="1">
    <citation type="journal article" date="2018" name="Plant J.">
        <title>Genome sequences of Chlorella sorokiniana UTEX 1602 and Micractinium conductrix SAG 241.80: implications to maltose excretion by a green alga.</title>
        <authorList>
            <person name="Arriola M.B."/>
            <person name="Velmurugan N."/>
            <person name="Zhang Y."/>
            <person name="Plunkett M.H."/>
            <person name="Hondzo H."/>
            <person name="Barney B.M."/>
        </authorList>
    </citation>
    <scope>NUCLEOTIDE SEQUENCE [LARGE SCALE GENOMIC DNA]</scope>
    <source>
        <strain evidence="3">UTEX 1602</strain>
    </source>
</reference>
<dbReference type="Gene3D" id="1.20.120.1750">
    <property type="match status" value="1"/>
</dbReference>
<dbReference type="Proteomes" id="UP000239899">
    <property type="component" value="Unassembled WGS sequence"/>
</dbReference>
<organism evidence="2 3">
    <name type="scientific">Chlorella sorokiniana</name>
    <name type="common">Freshwater green alga</name>
    <dbReference type="NCBI Taxonomy" id="3076"/>
    <lineage>
        <taxon>Eukaryota</taxon>
        <taxon>Viridiplantae</taxon>
        <taxon>Chlorophyta</taxon>
        <taxon>core chlorophytes</taxon>
        <taxon>Trebouxiophyceae</taxon>
        <taxon>Chlorellales</taxon>
        <taxon>Chlorellaceae</taxon>
        <taxon>Chlorella clade</taxon>
        <taxon>Chlorella</taxon>
    </lineage>
</organism>
<proteinExistence type="inferred from homology"/>
<dbReference type="STRING" id="3076.A0A2P6TQT9"/>
<comment type="similarity">
    <text evidence="1">Belongs to the glycosyl hydrolase 13 family.</text>
</comment>
<accession>A0A2P6TQT9</accession>